<evidence type="ECO:0000313" key="2">
    <source>
        <dbReference type="EMBL" id="TXD36989.1"/>
    </source>
</evidence>
<dbReference type="EMBL" id="VOSM01000004">
    <property type="protein sequence ID" value="TXD36989.1"/>
    <property type="molecule type" value="Genomic_DNA"/>
</dbReference>
<dbReference type="Proteomes" id="UP000321412">
    <property type="component" value="Unassembled WGS sequence"/>
</dbReference>
<feature type="region of interest" description="Disordered" evidence="1">
    <location>
        <begin position="141"/>
        <end position="163"/>
    </location>
</feature>
<dbReference type="RefSeq" id="WP_146981115.1">
    <property type="nucleotide sequence ID" value="NZ_VOSM01000004.1"/>
</dbReference>
<accession>A0A5C6X517</accession>
<keyword evidence="3" id="KW-1185">Reference proteome</keyword>
<dbReference type="Pfam" id="PF26412">
    <property type="entry name" value="BrxE"/>
    <property type="match status" value="1"/>
</dbReference>
<comment type="caution">
    <text evidence="2">The sequence shown here is derived from an EMBL/GenBank/DDBJ whole genome shotgun (WGS) entry which is preliminary data.</text>
</comment>
<protein>
    <submittedName>
        <fullName evidence="2">BREX-6 system BrxE protein</fullName>
    </submittedName>
</protein>
<dbReference type="NCBIfam" id="NF033448">
    <property type="entry name" value="BREX_6_BrxE"/>
    <property type="match status" value="1"/>
</dbReference>
<name>A0A5C6X517_9DELT</name>
<dbReference type="AlphaFoldDB" id="A0A5C6X517"/>
<dbReference type="NCBIfam" id="NF033447">
    <property type="entry name" value="BrxE_fam"/>
    <property type="match status" value="1"/>
</dbReference>
<proteinExistence type="predicted"/>
<dbReference type="InterPro" id="IPR058690">
    <property type="entry name" value="BrxE"/>
</dbReference>
<dbReference type="OrthoDB" id="516356at2"/>
<gene>
    <name evidence="2" type="primary">brxE</name>
    <name evidence="2" type="ORF">FRC98_09615</name>
</gene>
<sequence length="192" mass="21078">MLELPEHTLDAILAIQLLVGWAGEGACEPPRLAWWQTDLVDDMGGGDLLKRLLPVTHRWAGLEAAREAGRRHSEAMRTQSANAARQRTLFHLSFEVDRQIEQRLRALKLSGETPAQALPLLEIAVPDAPFDAAKLAEALKLPEPPNSRTTPGGRRLTGEVPDSPLDQIRNLAAALTTSGAFDDTFPQPHYEL</sequence>
<evidence type="ECO:0000313" key="3">
    <source>
        <dbReference type="Proteomes" id="UP000321412"/>
    </source>
</evidence>
<evidence type="ECO:0000256" key="1">
    <source>
        <dbReference type="SAM" id="MobiDB-lite"/>
    </source>
</evidence>
<organism evidence="2 3">
    <name type="scientific">Lujinxingia vulgaris</name>
    <dbReference type="NCBI Taxonomy" id="2600176"/>
    <lineage>
        <taxon>Bacteria</taxon>
        <taxon>Deltaproteobacteria</taxon>
        <taxon>Bradymonadales</taxon>
        <taxon>Lujinxingiaceae</taxon>
        <taxon>Lujinxingia</taxon>
    </lineage>
</organism>
<reference evidence="2 3" key="1">
    <citation type="submission" date="2019-08" db="EMBL/GenBank/DDBJ databases">
        <title>Bradymonadales sp. TMQ4.</title>
        <authorList>
            <person name="Liang Q."/>
        </authorList>
    </citation>
    <scope>NUCLEOTIDE SEQUENCE [LARGE SCALE GENOMIC DNA]</scope>
    <source>
        <strain evidence="2 3">TMQ4</strain>
    </source>
</reference>